<dbReference type="Pfam" id="PF00440">
    <property type="entry name" value="TetR_N"/>
    <property type="match status" value="1"/>
</dbReference>
<evidence type="ECO:0000313" key="4">
    <source>
        <dbReference type="EMBL" id="SCG58410.1"/>
    </source>
</evidence>
<feature type="domain" description="HTH tetR-type" evidence="3">
    <location>
        <begin position="5"/>
        <end position="65"/>
    </location>
</feature>
<dbReference type="EMBL" id="FMDN01000012">
    <property type="protein sequence ID" value="SCG58410.1"/>
    <property type="molecule type" value="Genomic_DNA"/>
</dbReference>
<dbReference type="InterPro" id="IPR009057">
    <property type="entry name" value="Homeodomain-like_sf"/>
</dbReference>
<feature type="DNA-binding region" description="H-T-H motif" evidence="2">
    <location>
        <begin position="28"/>
        <end position="47"/>
    </location>
</feature>
<dbReference type="STRING" id="47864.GA0070560_11248"/>
<evidence type="ECO:0000256" key="1">
    <source>
        <dbReference type="ARBA" id="ARBA00023125"/>
    </source>
</evidence>
<dbReference type="Proteomes" id="UP000199408">
    <property type="component" value="Unassembled WGS sequence"/>
</dbReference>
<dbReference type="PROSITE" id="PS50977">
    <property type="entry name" value="HTH_TETR_2"/>
    <property type="match status" value="1"/>
</dbReference>
<name>A0A1C5IJ73_9ACTN</name>
<dbReference type="InterPro" id="IPR001647">
    <property type="entry name" value="HTH_TetR"/>
</dbReference>
<evidence type="ECO:0000259" key="3">
    <source>
        <dbReference type="PROSITE" id="PS50977"/>
    </source>
</evidence>
<accession>A0A1C5IJ73</accession>
<protein>
    <submittedName>
        <fullName evidence="4">Transcriptional regulator, TetR family</fullName>
    </submittedName>
</protein>
<proteinExistence type="predicted"/>
<keyword evidence="1 2" id="KW-0238">DNA-binding</keyword>
<evidence type="ECO:0000256" key="2">
    <source>
        <dbReference type="PROSITE-ProRule" id="PRU00335"/>
    </source>
</evidence>
<gene>
    <name evidence="4" type="ORF">GA0070560_11248</name>
</gene>
<dbReference type="GO" id="GO:0003677">
    <property type="term" value="F:DNA binding"/>
    <property type="evidence" value="ECO:0007669"/>
    <property type="project" value="UniProtKB-UniRule"/>
</dbReference>
<keyword evidence="5" id="KW-1185">Reference proteome</keyword>
<dbReference type="SUPFAM" id="SSF46689">
    <property type="entry name" value="Homeodomain-like"/>
    <property type="match status" value="1"/>
</dbReference>
<dbReference type="Gene3D" id="1.10.357.10">
    <property type="entry name" value="Tetracycline Repressor, domain 2"/>
    <property type="match status" value="1"/>
</dbReference>
<reference evidence="5" key="1">
    <citation type="submission" date="2016-06" db="EMBL/GenBank/DDBJ databases">
        <authorList>
            <person name="Varghese N."/>
        </authorList>
    </citation>
    <scope>NUCLEOTIDE SEQUENCE [LARGE SCALE GENOMIC DNA]</scope>
    <source>
        <strain evidence="5">DSM 43171</strain>
    </source>
</reference>
<dbReference type="AlphaFoldDB" id="A0A1C5IJ73"/>
<evidence type="ECO:0000313" key="5">
    <source>
        <dbReference type="Proteomes" id="UP000199408"/>
    </source>
</evidence>
<organism evidence="4 5">
    <name type="scientific">Micromonospora halophytica</name>
    <dbReference type="NCBI Taxonomy" id="47864"/>
    <lineage>
        <taxon>Bacteria</taxon>
        <taxon>Bacillati</taxon>
        <taxon>Actinomycetota</taxon>
        <taxon>Actinomycetes</taxon>
        <taxon>Micromonosporales</taxon>
        <taxon>Micromonosporaceae</taxon>
        <taxon>Micromonospora</taxon>
    </lineage>
</organism>
<sequence>MFMTQMTKDDWFRVASRQLVEHGEQGLTLAALTSAAGVTQGSFYHHFGGQAGFVEAFLAHLAARAFIDVSAAADEDSTTPAGARRALRRLVEIIAAEDLELEAAVRRWSQSNARVAEVVAEIDSRRGELLGRLFLVATGDPSRAAHLTRLNGTFYLGAVHSRPVVQGEEYARMARDLERLIEPPEATP</sequence>